<evidence type="ECO:0000313" key="7">
    <source>
        <dbReference type="Proteomes" id="UP000037460"/>
    </source>
</evidence>
<reference evidence="7" key="1">
    <citation type="journal article" date="2015" name="PLoS Genet.">
        <title>Genome Sequence and Transcriptome Analyses of Chrysochromulina tobin: Metabolic Tools for Enhanced Algal Fitness in the Prominent Order Prymnesiales (Haptophyceae).</title>
        <authorList>
            <person name="Hovde B.T."/>
            <person name="Deodato C.R."/>
            <person name="Hunsperger H.M."/>
            <person name="Ryken S.A."/>
            <person name="Yost W."/>
            <person name="Jha R.K."/>
            <person name="Patterson J."/>
            <person name="Monnat R.J. Jr."/>
            <person name="Barlow S.B."/>
            <person name="Starkenburg S.R."/>
            <person name="Cattolico R.A."/>
        </authorList>
    </citation>
    <scope>NUCLEOTIDE SEQUENCE</scope>
    <source>
        <strain evidence="7">CCMP291</strain>
    </source>
</reference>
<dbReference type="InterPro" id="IPR000222">
    <property type="entry name" value="PP2C_BS"/>
</dbReference>
<dbReference type="PROSITE" id="PS51746">
    <property type="entry name" value="PPM_2"/>
    <property type="match status" value="1"/>
</dbReference>
<dbReference type="GO" id="GO:0046872">
    <property type="term" value="F:metal ion binding"/>
    <property type="evidence" value="ECO:0007669"/>
    <property type="project" value="UniProtKB-KW"/>
</dbReference>
<organism evidence="6 7">
    <name type="scientific">Chrysochromulina tobinii</name>
    <dbReference type="NCBI Taxonomy" id="1460289"/>
    <lineage>
        <taxon>Eukaryota</taxon>
        <taxon>Haptista</taxon>
        <taxon>Haptophyta</taxon>
        <taxon>Prymnesiophyceae</taxon>
        <taxon>Prymnesiales</taxon>
        <taxon>Chrysochromulinaceae</taxon>
        <taxon>Chrysochromulina</taxon>
    </lineage>
</organism>
<comment type="similarity">
    <text evidence="4">Belongs to the PP2C family.</text>
</comment>
<dbReference type="PROSITE" id="PS01032">
    <property type="entry name" value="PPM_1"/>
    <property type="match status" value="1"/>
</dbReference>
<dbReference type="Proteomes" id="UP000037460">
    <property type="component" value="Unassembled WGS sequence"/>
</dbReference>
<dbReference type="InterPro" id="IPR015655">
    <property type="entry name" value="PP2C"/>
</dbReference>
<keyword evidence="3 4" id="KW-0904">Protein phosphatase</keyword>
<evidence type="ECO:0000313" key="6">
    <source>
        <dbReference type="EMBL" id="KOO31970.1"/>
    </source>
</evidence>
<dbReference type="PANTHER" id="PTHR47992">
    <property type="entry name" value="PROTEIN PHOSPHATASE"/>
    <property type="match status" value="1"/>
</dbReference>
<dbReference type="GO" id="GO:0004722">
    <property type="term" value="F:protein serine/threonine phosphatase activity"/>
    <property type="evidence" value="ECO:0007669"/>
    <property type="project" value="InterPro"/>
</dbReference>
<evidence type="ECO:0000256" key="2">
    <source>
        <dbReference type="ARBA" id="ARBA00022801"/>
    </source>
</evidence>
<dbReference type="Pfam" id="PF00481">
    <property type="entry name" value="PP2C"/>
    <property type="match status" value="1"/>
</dbReference>
<evidence type="ECO:0000256" key="1">
    <source>
        <dbReference type="ARBA" id="ARBA00022723"/>
    </source>
</evidence>
<gene>
    <name evidence="6" type="ORF">Ctob_009548</name>
</gene>
<feature type="domain" description="PPM-type phosphatase" evidence="5">
    <location>
        <begin position="1"/>
        <end position="253"/>
    </location>
</feature>
<evidence type="ECO:0000256" key="3">
    <source>
        <dbReference type="ARBA" id="ARBA00022912"/>
    </source>
</evidence>
<proteinExistence type="inferred from homology"/>
<dbReference type="OrthoDB" id="10264738at2759"/>
<evidence type="ECO:0000256" key="4">
    <source>
        <dbReference type="RuleBase" id="RU003465"/>
    </source>
</evidence>
<dbReference type="SMART" id="SM00332">
    <property type="entry name" value="PP2Cc"/>
    <property type="match status" value="1"/>
</dbReference>
<name>A0A0M0JZJ9_9EUKA</name>
<keyword evidence="7" id="KW-1185">Reference proteome</keyword>
<protein>
    <recommendedName>
        <fullName evidence="5">PPM-type phosphatase domain-containing protein</fullName>
    </recommendedName>
</protein>
<comment type="caution">
    <text evidence="6">The sequence shown here is derived from an EMBL/GenBank/DDBJ whole genome shotgun (WGS) entry which is preliminary data.</text>
</comment>
<evidence type="ECO:0000259" key="5">
    <source>
        <dbReference type="PROSITE" id="PS51746"/>
    </source>
</evidence>
<dbReference type="InterPro" id="IPR001932">
    <property type="entry name" value="PPM-type_phosphatase-like_dom"/>
</dbReference>
<keyword evidence="1" id="KW-0479">Metal-binding</keyword>
<accession>A0A0M0JZJ9</accession>
<keyword evidence="2 4" id="KW-0378">Hydrolase</keyword>
<dbReference type="Gene3D" id="3.60.40.10">
    <property type="entry name" value="PPM-type phosphatase domain"/>
    <property type="match status" value="1"/>
</dbReference>
<dbReference type="InterPro" id="IPR036457">
    <property type="entry name" value="PPM-type-like_dom_sf"/>
</dbReference>
<dbReference type="AlphaFoldDB" id="A0A0M0JZJ9"/>
<dbReference type="CDD" id="cd00143">
    <property type="entry name" value="PP2Cc"/>
    <property type="match status" value="1"/>
</dbReference>
<sequence length="254" mass="26061">MEDRALACALAPGLLYAAVFDGHVGDAAAEYCAQELHRTVRSRLGGTNDDALEAALEGAFESTNAAFLAATAPDEVAGTTACVLLRVSHADTLSVHAANAGDSRAVLCLAHAGGAVSGTHAVEQLTRDHKPDDPDETTRIEAAGGSIWDMEDGCGGRVARSLGDRMFKSTEPPLVPCAPTTTSRAISAAERQGAFALLASDGVWEVFSNERACMLVIGALAEGRSAHDAAEALCEAALAKGSDDNVAAVVVMLS</sequence>
<dbReference type="EMBL" id="JWZX01001880">
    <property type="protein sequence ID" value="KOO31970.1"/>
    <property type="molecule type" value="Genomic_DNA"/>
</dbReference>
<dbReference type="SUPFAM" id="SSF81606">
    <property type="entry name" value="PP2C-like"/>
    <property type="match status" value="1"/>
</dbReference>